<keyword evidence="3" id="KW-1185">Reference proteome</keyword>
<organism evidence="2 3">
    <name type="scientific">Marivibrio halodurans</name>
    <dbReference type="NCBI Taxonomy" id="2039722"/>
    <lineage>
        <taxon>Bacteria</taxon>
        <taxon>Pseudomonadati</taxon>
        <taxon>Pseudomonadota</taxon>
        <taxon>Alphaproteobacteria</taxon>
        <taxon>Rhodospirillales</taxon>
        <taxon>Rhodospirillaceae</taxon>
        <taxon>Marivibrio</taxon>
    </lineage>
</organism>
<dbReference type="InterPro" id="IPR017896">
    <property type="entry name" value="4Fe4S_Fe-S-bd"/>
</dbReference>
<dbReference type="AlphaFoldDB" id="A0A8J7SJS1"/>
<protein>
    <submittedName>
        <fullName evidence="2">4Fe-4S dicluster domain-containing protein</fullName>
    </submittedName>
</protein>
<accession>A0A8J7SJS1</accession>
<dbReference type="Proteomes" id="UP000672602">
    <property type="component" value="Unassembled WGS sequence"/>
</dbReference>
<gene>
    <name evidence="2" type="ORF">KAJ83_13090</name>
</gene>
<feature type="domain" description="4Fe-4S ferredoxin-type" evidence="1">
    <location>
        <begin position="147"/>
        <end position="178"/>
    </location>
</feature>
<evidence type="ECO:0000313" key="2">
    <source>
        <dbReference type="EMBL" id="MBP5857948.1"/>
    </source>
</evidence>
<reference evidence="2" key="1">
    <citation type="submission" date="2021-04" db="EMBL/GenBank/DDBJ databases">
        <authorList>
            <person name="Zhang D.-C."/>
        </authorList>
    </citation>
    <scope>NUCLEOTIDE SEQUENCE</scope>
    <source>
        <strain evidence="2">CGMCC 1.15697</strain>
    </source>
</reference>
<sequence>MGTAVVAEAPAADPRLAALAHALAPKGLIARGGFHPTAEDGLDAATVVMIGNAGPALWRVFEGVAARDTDPHPMDRWTRAVMEDVAALFGARALYPFGGPPYHPFQRWAMRAEAVHPSPLGLLIHPDYGLWHAYRAALLFRERLALPPRDRRPSPCESCVARPCLSTCPVGAFDAETGYDVPACTAHIRSPAGTDCLDRGCRARHACPVGSTFTYDDAQSAFHMGAFERAR</sequence>
<comment type="caution">
    <text evidence="2">The sequence shown here is derived from an EMBL/GenBank/DDBJ whole genome shotgun (WGS) entry which is preliminary data.</text>
</comment>
<name>A0A8J7SJS1_9PROT</name>
<dbReference type="EMBL" id="JAGMWN010000006">
    <property type="protein sequence ID" value="MBP5857948.1"/>
    <property type="molecule type" value="Genomic_DNA"/>
</dbReference>
<evidence type="ECO:0000313" key="3">
    <source>
        <dbReference type="Proteomes" id="UP000672602"/>
    </source>
</evidence>
<evidence type="ECO:0000259" key="1">
    <source>
        <dbReference type="PROSITE" id="PS51379"/>
    </source>
</evidence>
<dbReference type="PROSITE" id="PS51379">
    <property type="entry name" value="4FE4S_FER_2"/>
    <property type="match status" value="1"/>
</dbReference>
<proteinExistence type="predicted"/>